<feature type="compositionally biased region" description="Polar residues" evidence="1">
    <location>
        <begin position="852"/>
        <end position="864"/>
    </location>
</feature>
<feature type="region of interest" description="Disordered" evidence="1">
    <location>
        <begin position="197"/>
        <end position="282"/>
    </location>
</feature>
<dbReference type="STRING" id="2512241.A0A553IAZ4"/>
<keyword evidence="3" id="KW-1185">Reference proteome</keyword>
<feature type="compositionally biased region" description="Basic and acidic residues" evidence="1">
    <location>
        <begin position="200"/>
        <end position="213"/>
    </location>
</feature>
<organism evidence="2 3">
    <name type="scientific">Xylaria flabelliformis</name>
    <dbReference type="NCBI Taxonomy" id="2512241"/>
    <lineage>
        <taxon>Eukaryota</taxon>
        <taxon>Fungi</taxon>
        <taxon>Dikarya</taxon>
        <taxon>Ascomycota</taxon>
        <taxon>Pezizomycotina</taxon>
        <taxon>Sordariomycetes</taxon>
        <taxon>Xylariomycetidae</taxon>
        <taxon>Xylariales</taxon>
        <taxon>Xylariaceae</taxon>
        <taxon>Xylaria</taxon>
    </lineage>
</organism>
<proteinExistence type="predicted"/>
<reference evidence="3" key="1">
    <citation type="submission" date="2019-06" db="EMBL/GenBank/DDBJ databases">
        <title>Draft genome sequence of the griseofulvin-producing fungus Xylaria cubensis strain G536.</title>
        <authorList>
            <person name="Mead M.E."/>
            <person name="Raja H.A."/>
            <person name="Steenwyk J.L."/>
            <person name="Knowles S.L."/>
            <person name="Oberlies N.H."/>
            <person name="Rokas A."/>
        </authorList>
    </citation>
    <scope>NUCLEOTIDE SEQUENCE [LARGE SCALE GENOMIC DNA]</scope>
    <source>
        <strain evidence="3">G536</strain>
    </source>
</reference>
<evidence type="ECO:0000313" key="2">
    <source>
        <dbReference type="EMBL" id="TRX97371.1"/>
    </source>
</evidence>
<evidence type="ECO:0000256" key="1">
    <source>
        <dbReference type="SAM" id="MobiDB-lite"/>
    </source>
</evidence>
<protein>
    <recommendedName>
        <fullName evidence="4">Protamine P1</fullName>
    </recommendedName>
</protein>
<feature type="region of interest" description="Disordered" evidence="1">
    <location>
        <begin position="780"/>
        <end position="833"/>
    </location>
</feature>
<feature type="compositionally biased region" description="Low complexity" evidence="1">
    <location>
        <begin position="225"/>
        <end position="239"/>
    </location>
</feature>
<comment type="caution">
    <text evidence="2">The sequence shown here is derived from an EMBL/GenBank/DDBJ whole genome shotgun (WGS) entry which is preliminary data.</text>
</comment>
<name>A0A553IAZ4_9PEZI</name>
<feature type="region of interest" description="Disordered" evidence="1">
    <location>
        <begin position="846"/>
        <end position="879"/>
    </location>
</feature>
<feature type="region of interest" description="Disordered" evidence="1">
    <location>
        <begin position="84"/>
        <end position="109"/>
    </location>
</feature>
<dbReference type="Proteomes" id="UP000319160">
    <property type="component" value="Unassembled WGS sequence"/>
</dbReference>
<feature type="compositionally biased region" description="Low complexity" evidence="1">
    <location>
        <begin position="94"/>
        <end position="109"/>
    </location>
</feature>
<sequence length="1066" mass="117550">MASYISESNLWRQACLDDEPIFCAAPSPLNSDDIICPGSDDENDEVTKLAKQRRYEEHGRRYLQGRPLYILSASLRGPFDKTSGWQNPWLPKPSSQRGQALQRSSQSSLASLSRQCESGVAIGRLSSEQSDTDQDQDPDDSIECHLPSPQSHEDLQLPEIPANFESRSRIASWAKHVEDNISEEDRFWAPDRYSLGRSVDSAKRPSTDRDWLKRQPAKKRKPNASQSTEPTSTPTPLQTAWPMPKSKKESAIGGKSVKCSFEMTTPSSSPDKGPRGSPDSVQHQAVTSYEEYGQEVPLTAIAGGIHIRSEPALSIEQGEEEINGKEMHVRKEYENEEESQTAGASDAFPGQLHELTFRSEETIDFEDCADESFCYRARHLKQVSPSMTSNATVTDRSSPLVQTEMLTSPKRDDAVMVLFSPDARESRPSVMSSHLDAKNARHAEISTGPSIAGALNDEAECPIAVTRELGLGLPQCNERVPQRRSIVDINGDTTYAAKAIADGPLSDITSSRHVSRLNIRNTIPETLIEAKAASNTNVDWSFDEEPTLIGDSIDTEELGNTEPAQQDPGHNSECTSLLQHYAISATHLANSKRMFQCGDITAPKGLSDTTSSTAAEVTQQEAAKLQPEQIGRCSKEGKPNSSFSADTIVSQDDKDISDLMAEYQTIPAEQQSPWAPLFVVDESDQLSNNDMERAGNSHRESTARATTTLLNMPASIHNSPTVRPSQQSPWAKEVSQSMNKTRLEESIGIETALIVDIVSPGESQTPLLLANQDHTAWSGSSPAILPVPENSSRTAHEQQYVESDISTKKGGSPVQNLPHTPTPQVARQSTPDGEVSIRSFSNFNFSSSQQSDCHPSNSAIQGILSNRKRQSTRTSTRSNRRVSFALLDYEEEDISQPPTRLRAASPPPPLVDLEGEDIDGRYRNHFDVMNRSLSVHKLPNLQYQRRLLPSSSQQKPESPSIGAMAEAFREADTHLLSHVVDVIEGIEVDRVEAEVKITEEMPQSPWQHDSQGIDDVAAVLGNLHDFLDVWDVDTEMDRNRAKLDQAEQDDFPSNNDMSISQGVGIW</sequence>
<evidence type="ECO:0000313" key="3">
    <source>
        <dbReference type="Proteomes" id="UP000319160"/>
    </source>
</evidence>
<dbReference type="AlphaFoldDB" id="A0A553IAZ4"/>
<gene>
    <name evidence="2" type="ORF">FHL15_001649</name>
</gene>
<feature type="compositionally biased region" description="Acidic residues" evidence="1">
    <location>
        <begin position="130"/>
        <end position="141"/>
    </location>
</feature>
<dbReference type="OrthoDB" id="5419922at2759"/>
<evidence type="ECO:0008006" key="4">
    <source>
        <dbReference type="Google" id="ProtNLM"/>
    </source>
</evidence>
<feature type="region of interest" description="Disordered" evidence="1">
    <location>
        <begin position="124"/>
        <end position="156"/>
    </location>
</feature>
<accession>A0A553IAZ4</accession>
<feature type="compositionally biased region" description="Polar residues" evidence="1">
    <location>
        <begin position="813"/>
        <end position="831"/>
    </location>
</feature>
<dbReference type="EMBL" id="VFLP01000006">
    <property type="protein sequence ID" value="TRX97371.1"/>
    <property type="molecule type" value="Genomic_DNA"/>
</dbReference>